<evidence type="ECO:0000256" key="3">
    <source>
        <dbReference type="SAM" id="MobiDB-lite"/>
    </source>
</evidence>
<sequence>MQTFLSTQPGLQGSSYTPNVQQSTKIATEQLLKNRKTWKTLKANKECVWSPDTEAALIEGLEKYRPASQTDPLTLKRFPKRNRWISEHIMRVTGKLRSPKQVGSRLQQLRDTCRDERIMRLLNRRQYTPEPESPDSSDKGGPLTPLSAASSPSTPWEYSTSASRAFASSVNDVRRAGRRSDGSILNCPSPTHTSVLIELNPPLNPYQTCPRPSSSNSGRRQPSHLHDEDAAICDASPQSVSQPLSRLPIIDTGCKEVTLYSSQSLSTLASSAVSFTSPLLVSPSEFVSCFQVFLGESLVHAESTELRLESSSSRGSGPDIEYSHLYISDFIPQFWKKLGQLEADEICHYSFFQHITRKDSGRANIPGEINELLSLSYNFKMPALAPQPTLPSAPQVKQESPVMAMAFLSHPQSQGQFVDCRPEGAPPLQQADLVDDYDNLQLMYPTAEETGEEAAPPLQQFSPHTPPEGAPYPGEVVQSEVRLVHPYENAGIALPDDGQQQFHIVYADPHAIPVIRRSGSPDSLGLDAPMREHPSSIPPPEFVLPYVDVQEAYPPPLTDPRTGAVSPSYFWAHNQVQRAPDGVVSGYAPLDDTGPAPSEYDHGSGPSDLRQQDMVGPANVQYYASGDPTDAPQPPLSLPQYLPQGVWIAIPGGGYQFTARLPMYGTQASAPSYESNPSL</sequence>
<organism evidence="5 6">
    <name type="scientific">Marasmius crinis-equi</name>
    <dbReference type="NCBI Taxonomy" id="585013"/>
    <lineage>
        <taxon>Eukaryota</taxon>
        <taxon>Fungi</taxon>
        <taxon>Dikarya</taxon>
        <taxon>Basidiomycota</taxon>
        <taxon>Agaricomycotina</taxon>
        <taxon>Agaricomycetes</taxon>
        <taxon>Agaricomycetidae</taxon>
        <taxon>Agaricales</taxon>
        <taxon>Marasmiineae</taxon>
        <taxon>Marasmiaceae</taxon>
        <taxon>Marasmius</taxon>
    </lineage>
</organism>
<feature type="region of interest" description="Disordered" evidence="3">
    <location>
        <begin position="204"/>
        <end position="226"/>
    </location>
</feature>
<feature type="compositionally biased region" description="Polar residues" evidence="3">
    <location>
        <begin position="205"/>
        <end position="220"/>
    </location>
</feature>
<feature type="region of interest" description="Disordered" evidence="3">
    <location>
        <begin position="121"/>
        <end position="158"/>
    </location>
</feature>
<dbReference type="EMBL" id="JBAHYK010000893">
    <property type="protein sequence ID" value="KAL0570670.1"/>
    <property type="molecule type" value="Genomic_DNA"/>
</dbReference>
<dbReference type="Proteomes" id="UP001465976">
    <property type="component" value="Unassembled WGS sequence"/>
</dbReference>
<comment type="caution">
    <text evidence="5">The sequence shown here is derived from an EMBL/GenBank/DDBJ whole genome shotgun (WGS) entry which is preliminary data.</text>
</comment>
<dbReference type="PROSITE" id="PS51088">
    <property type="entry name" value="TEA_2"/>
    <property type="match status" value="1"/>
</dbReference>
<evidence type="ECO:0000313" key="6">
    <source>
        <dbReference type="Proteomes" id="UP001465976"/>
    </source>
</evidence>
<proteinExistence type="inferred from homology"/>
<dbReference type="InterPro" id="IPR038096">
    <property type="entry name" value="TEA/ATTS_sf"/>
</dbReference>
<reference evidence="5 6" key="1">
    <citation type="submission" date="2024-02" db="EMBL/GenBank/DDBJ databases">
        <title>A draft genome for the cacao thread blight pathogen Marasmius crinis-equi.</title>
        <authorList>
            <person name="Cohen S.P."/>
            <person name="Baruah I.K."/>
            <person name="Amoako-Attah I."/>
            <person name="Bukari Y."/>
            <person name="Meinhardt L.W."/>
            <person name="Bailey B.A."/>
        </authorList>
    </citation>
    <scope>NUCLEOTIDE SEQUENCE [LARGE SCALE GENOMIC DNA]</scope>
    <source>
        <strain evidence="5 6">GH-76</strain>
    </source>
</reference>
<evidence type="ECO:0000313" key="5">
    <source>
        <dbReference type="EMBL" id="KAL0570670.1"/>
    </source>
</evidence>
<keyword evidence="6" id="KW-1185">Reference proteome</keyword>
<feature type="DNA-binding region" description="TEA" evidence="2">
    <location>
        <begin position="42"/>
        <end position="116"/>
    </location>
</feature>
<dbReference type="Pfam" id="PF01285">
    <property type="entry name" value="TEA"/>
    <property type="match status" value="1"/>
</dbReference>
<feature type="compositionally biased region" description="Low complexity" evidence="3">
    <location>
        <begin position="142"/>
        <end position="155"/>
    </location>
</feature>
<protein>
    <recommendedName>
        <fullName evidence="4">TEA domain-containing protein</fullName>
    </recommendedName>
</protein>
<comment type="similarity">
    <text evidence="1">Belongs to the TEC1 family.</text>
</comment>
<dbReference type="SMART" id="SM00426">
    <property type="entry name" value="TEA"/>
    <property type="match status" value="1"/>
</dbReference>
<evidence type="ECO:0000256" key="2">
    <source>
        <dbReference type="PROSITE-ProRule" id="PRU00505"/>
    </source>
</evidence>
<dbReference type="InterPro" id="IPR000818">
    <property type="entry name" value="TEA/ATTS_dom"/>
</dbReference>
<gene>
    <name evidence="5" type="ORF">V5O48_011294</name>
</gene>
<dbReference type="Gene3D" id="6.10.20.40">
    <property type="entry name" value="TEA/ATTS domain"/>
    <property type="match status" value="1"/>
</dbReference>
<evidence type="ECO:0000259" key="4">
    <source>
        <dbReference type="PROSITE" id="PS51088"/>
    </source>
</evidence>
<feature type="region of interest" description="Disordered" evidence="3">
    <location>
        <begin position="586"/>
        <end position="611"/>
    </location>
</feature>
<evidence type="ECO:0000256" key="1">
    <source>
        <dbReference type="ARBA" id="ARBA00008421"/>
    </source>
</evidence>
<name>A0ABR3F617_9AGAR</name>
<feature type="domain" description="TEA" evidence="4">
    <location>
        <begin position="42"/>
        <end position="116"/>
    </location>
</feature>
<accession>A0ABR3F617</accession>